<dbReference type="InterPro" id="IPR050320">
    <property type="entry name" value="N5-glutamine_MTase"/>
</dbReference>
<protein>
    <submittedName>
        <fullName evidence="6">Peptide chain release factor N(5)-glutamine methyltransferase</fullName>
    </submittedName>
</protein>
<dbReference type="InterPro" id="IPR025714">
    <property type="entry name" value="Methyltranfer_dom"/>
</dbReference>
<feature type="domain" description="Methyltransferase" evidence="4">
    <location>
        <begin position="127"/>
        <end position="280"/>
    </location>
</feature>
<evidence type="ECO:0000313" key="7">
    <source>
        <dbReference type="Proteomes" id="UP000291236"/>
    </source>
</evidence>
<feature type="domain" description="Release factor glutamine methyltransferase N-terminal" evidence="5">
    <location>
        <begin position="16"/>
        <end position="85"/>
    </location>
</feature>
<organism evidence="6 7">
    <name type="scientific">Fluviispira sanaruensis</name>
    <dbReference type="NCBI Taxonomy" id="2493639"/>
    <lineage>
        <taxon>Bacteria</taxon>
        <taxon>Pseudomonadati</taxon>
        <taxon>Bdellovibrionota</taxon>
        <taxon>Oligoflexia</taxon>
        <taxon>Silvanigrellales</taxon>
        <taxon>Silvanigrellaceae</taxon>
        <taxon>Fluviispira</taxon>
    </lineage>
</organism>
<evidence type="ECO:0000313" key="6">
    <source>
        <dbReference type="EMBL" id="BBH54336.1"/>
    </source>
</evidence>
<dbReference type="SUPFAM" id="SSF53335">
    <property type="entry name" value="S-adenosyl-L-methionine-dependent methyltransferases"/>
    <property type="match status" value="1"/>
</dbReference>
<dbReference type="InterPro" id="IPR002052">
    <property type="entry name" value="DNA_methylase_N6_adenine_CS"/>
</dbReference>
<dbReference type="GO" id="GO:0032259">
    <property type="term" value="P:methylation"/>
    <property type="evidence" value="ECO:0007669"/>
    <property type="project" value="UniProtKB-KW"/>
</dbReference>
<dbReference type="PANTHER" id="PTHR18895">
    <property type="entry name" value="HEMK METHYLTRANSFERASE"/>
    <property type="match status" value="1"/>
</dbReference>
<evidence type="ECO:0000256" key="1">
    <source>
        <dbReference type="ARBA" id="ARBA00022603"/>
    </source>
</evidence>
<evidence type="ECO:0000259" key="4">
    <source>
        <dbReference type="Pfam" id="PF13847"/>
    </source>
</evidence>
<dbReference type="RefSeq" id="WP_172603962.1">
    <property type="nucleotide sequence ID" value="NZ_AP019368.1"/>
</dbReference>
<dbReference type="AlphaFoldDB" id="A0A4P2VLV8"/>
<dbReference type="PROSITE" id="PS00092">
    <property type="entry name" value="N6_MTASE"/>
    <property type="match status" value="1"/>
</dbReference>
<gene>
    <name evidence="6" type="ORF">JCM31447_28000</name>
</gene>
<dbReference type="InterPro" id="IPR004556">
    <property type="entry name" value="HemK-like"/>
</dbReference>
<dbReference type="GO" id="GO:0008276">
    <property type="term" value="F:protein methyltransferase activity"/>
    <property type="evidence" value="ECO:0007669"/>
    <property type="project" value="InterPro"/>
</dbReference>
<evidence type="ECO:0000256" key="2">
    <source>
        <dbReference type="ARBA" id="ARBA00022679"/>
    </source>
</evidence>
<dbReference type="CDD" id="cd02440">
    <property type="entry name" value="AdoMet_MTases"/>
    <property type="match status" value="1"/>
</dbReference>
<dbReference type="Gene3D" id="3.40.50.150">
    <property type="entry name" value="Vaccinia Virus protein VP39"/>
    <property type="match status" value="1"/>
</dbReference>
<keyword evidence="1 6" id="KW-0489">Methyltransferase</keyword>
<proteinExistence type="predicted"/>
<evidence type="ECO:0000256" key="3">
    <source>
        <dbReference type="ARBA" id="ARBA00022691"/>
    </source>
</evidence>
<name>A0A4P2VLV8_FLUSA</name>
<evidence type="ECO:0000259" key="5">
    <source>
        <dbReference type="Pfam" id="PF17827"/>
    </source>
</evidence>
<dbReference type="PANTHER" id="PTHR18895:SF74">
    <property type="entry name" value="MTRF1L RELEASE FACTOR GLUTAMINE METHYLTRANSFERASE"/>
    <property type="match status" value="1"/>
</dbReference>
<keyword evidence="3" id="KW-0949">S-adenosyl-L-methionine</keyword>
<dbReference type="Pfam" id="PF13847">
    <property type="entry name" value="Methyltransf_31"/>
    <property type="match status" value="1"/>
</dbReference>
<dbReference type="Gene3D" id="1.10.8.10">
    <property type="entry name" value="DNA helicase RuvA subunit, C-terminal domain"/>
    <property type="match status" value="1"/>
</dbReference>
<dbReference type="InterPro" id="IPR019874">
    <property type="entry name" value="RF_methyltr_PrmC"/>
</dbReference>
<keyword evidence="2 6" id="KW-0808">Transferase</keyword>
<accession>A0A4P2VLV8</accession>
<dbReference type="GO" id="GO:0003676">
    <property type="term" value="F:nucleic acid binding"/>
    <property type="evidence" value="ECO:0007669"/>
    <property type="project" value="InterPro"/>
</dbReference>
<dbReference type="NCBIfam" id="TIGR03534">
    <property type="entry name" value="RF_mod_PrmC"/>
    <property type="match status" value="1"/>
</dbReference>
<sequence length="310" mass="36175">MQVEQEKKEKLWTIREILNWTSKHFHEKKIETPLLDAQLLLCKVLNLSKVQLYIEMDKPLNETEKRDYRALVKRRLNGEPVAYILNEKYWHNLKLYVDKRVLIPRPETESMLDFVLQNKKNCDLKYILDLCTGSGCLAIALAKAFPTTIVIGVDISTEALAVAKINAELNSVHNVEWLLADLTQLEIFQELKTKYKAFDIVVANPPYVTEKEWHSLEHTVKEFEPKLALVAADEGLFIGEQIVKNIEDFSLLSSNSIFAMEMADKQPQKIKSECKKIIQHNHPIWEIPKNEWFTLCDWERKERFLVKNVV</sequence>
<dbReference type="NCBIfam" id="TIGR00536">
    <property type="entry name" value="hemK_fam"/>
    <property type="match status" value="1"/>
</dbReference>
<dbReference type="InterPro" id="IPR040758">
    <property type="entry name" value="PrmC_N"/>
</dbReference>
<dbReference type="Pfam" id="PF17827">
    <property type="entry name" value="PrmC_N"/>
    <property type="match status" value="1"/>
</dbReference>
<dbReference type="InterPro" id="IPR029063">
    <property type="entry name" value="SAM-dependent_MTases_sf"/>
</dbReference>
<dbReference type="EMBL" id="AP019368">
    <property type="protein sequence ID" value="BBH54336.1"/>
    <property type="molecule type" value="Genomic_DNA"/>
</dbReference>
<dbReference type="Proteomes" id="UP000291236">
    <property type="component" value="Chromosome"/>
</dbReference>
<dbReference type="KEGG" id="sbf:JCM31447_28000"/>
<keyword evidence="7" id="KW-1185">Reference proteome</keyword>
<reference evidence="6 7" key="1">
    <citation type="submission" date="2018-12" db="EMBL/GenBank/DDBJ databases">
        <title>Rubrispira sanarue gen. nov., sp., nov., a member of the order Silvanigrellales, isolated from a brackish lake in Hamamatsu Japan.</title>
        <authorList>
            <person name="Maejima Y."/>
            <person name="Iino T."/>
            <person name="Muraguchi Y."/>
            <person name="Fukuda K."/>
            <person name="Nojiri H."/>
            <person name="Ohkuma M."/>
            <person name="Moriuchi R."/>
            <person name="Dohra H."/>
            <person name="Kimbara K."/>
            <person name="Shintani M."/>
        </authorList>
    </citation>
    <scope>NUCLEOTIDE SEQUENCE [LARGE SCALE GENOMIC DNA]</scope>
    <source>
        <strain evidence="6 7">RF1110005</strain>
    </source>
</reference>